<proteinExistence type="inferred from homology"/>
<keyword evidence="11 19" id="KW-0460">Magnesium</keyword>
<dbReference type="AlphaFoldDB" id="D5MHA4"/>
<dbReference type="HOGENOM" id="CLU_057426_3_1_0"/>
<dbReference type="PATRIC" id="fig|671143.5.peg.1843"/>
<evidence type="ECO:0000256" key="1">
    <source>
        <dbReference type="ARBA" id="ARBA00001946"/>
    </source>
</evidence>
<feature type="transmembrane region" description="Helical" evidence="19">
    <location>
        <begin position="198"/>
        <end position="216"/>
    </location>
</feature>
<comment type="similarity">
    <text evidence="4 19">Belongs to the CobS family.</text>
</comment>
<protein>
    <recommendedName>
        <fullName evidence="6 19">Adenosylcobinamide-GDP ribazoletransferase</fullName>
        <ecNumber evidence="5 19">2.7.8.26</ecNumber>
    </recommendedName>
    <alternativeName>
        <fullName evidence="16 19">Cobalamin synthase</fullName>
    </alternativeName>
    <alternativeName>
        <fullName evidence="15 19">Cobalamin-5'-phosphate synthase</fullName>
    </alternativeName>
</protein>
<evidence type="ECO:0000256" key="12">
    <source>
        <dbReference type="ARBA" id="ARBA00022989"/>
    </source>
</evidence>
<evidence type="ECO:0000256" key="17">
    <source>
        <dbReference type="ARBA" id="ARBA00048623"/>
    </source>
</evidence>
<dbReference type="GO" id="GO:0005886">
    <property type="term" value="C:plasma membrane"/>
    <property type="evidence" value="ECO:0007669"/>
    <property type="project" value="UniProtKB-SubCell"/>
</dbReference>
<evidence type="ECO:0000256" key="4">
    <source>
        <dbReference type="ARBA" id="ARBA00010561"/>
    </source>
</evidence>
<comment type="catalytic activity">
    <reaction evidence="17 19">
        <text>alpha-ribazole + adenosylcob(III)inamide-GDP = adenosylcob(III)alamin + GMP + H(+)</text>
        <dbReference type="Rhea" id="RHEA:16049"/>
        <dbReference type="ChEBI" id="CHEBI:10329"/>
        <dbReference type="ChEBI" id="CHEBI:15378"/>
        <dbReference type="ChEBI" id="CHEBI:18408"/>
        <dbReference type="ChEBI" id="CHEBI:58115"/>
        <dbReference type="ChEBI" id="CHEBI:60487"/>
        <dbReference type="EC" id="2.7.8.26"/>
    </reaction>
</comment>
<feature type="transmembrane region" description="Helical" evidence="19">
    <location>
        <begin position="163"/>
        <end position="186"/>
    </location>
</feature>
<keyword evidence="8 19" id="KW-0169">Cobalamin biosynthesis</keyword>
<dbReference type="STRING" id="671143.DAMO_2086"/>
<evidence type="ECO:0000313" key="20">
    <source>
        <dbReference type="EMBL" id="CBE69136.1"/>
    </source>
</evidence>
<evidence type="ECO:0000256" key="11">
    <source>
        <dbReference type="ARBA" id="ARBA00022842"/>
    </source>
</evidence>
<dbReference type="Proteomes" id="UP000006898">
    <property type="component" value="Chromosome"/>
</dbReference>
<keyword evidence="13 19" id="KW-0472">Membrane</keyword>
<comment type="cofactor">
    <cofactor evidence="1 19">
        <name>Mg(2+)</name>
        <dbReference type="ChEBI" id="CHEBI:18420"/>
    </cofactor>
</comment>
<comment type="pathway">
    <text evidence="3 19">Cofactor biosynthesis; adenosylcobalamin biosynthesis; adenosylcobalamin from cob(II)yrinate a,c-diamide: step 7/7.</text>
</comment>
<evidence type="ECO:0000256" key="16">
    <source>
        <dbReference type="ARBA" id="ARBA00032853"/>
    </source>
</evidence>
<feature type="transmembrane region" description="Helical" evidence="19">
    <location>
        <begin position="87"/>
        <end position="105"/>
    </location>
</feature>
<feature type="transmembrane region" description="Helical" evidence="19">
    <location>
        <begin position="20"/>
        <end position="42"/>
    </location>
</feature>
<dbReference type="GO" id="GO:0051073">
    <property type="term" value="F:adenosylcobinamide-GDP ribazoletransferase activity"/>
    <property type="evidence" value="ECO:0007669"/>
    <property type="project" value="UniProtKB-UniRule"/>
</dbReference>
<dbReference type="EMBL" id="FP565575">
    <property type="protein sequence ID" value="CBE69136.1"/>
    <property type="molecule type" value="Genomic_DNA"/>
</dbReference>
<evidence type="ECO:0000256" key="7">
    <source>
        <dbReference type="ARBA" id="ARBA00022475"/>
    </source>
</evidence>
<comment type="catalytic activity">
    <reaction evidence="18 19">
        <text>alpha-ribazole 5'-phosphate + adenosylcob(III)inamide-GDP = adenosylcob(III)alamin 5'-phosphate + GMP + H(+)</text>
        <dbReference type="Rhea" id="RHEA:23560"/>
        <dbReference type="ChEBI" id="CHEBI:15378"/>
        <dbReference type="ChEBI" id="CHEBI:57918"/>
        <dbReference type="ChEBI" id="CHEBI:58115"/>
        <dbReference type="ChEBI" id="CHEBI:60487"/>
        <dbReference type="ChEBI" id="CHEBI:60493"/>
        <dbReference type="EC" id="2.7.8.26"/>
    </reaction>
</comment>
<evidence type="ECO:0000256" key="8">
    <source>
        <dbReference type="ARBA" id="ARBA00022573"/>
    </source>
</evidence>
<keyword evidence="12 19" id="KW-1133">Transmembrane helix</keyword>
<organism evidence="20 21">
    <name type="scientific">Methylomirabilis oxygeniifera</name>
    <dbReference type="NCBI Taxonomy" id="671143"/>
    <lineage>
        <taxon>Bacteria</taxon>
        <taxon>Candidatus Methylomirabilota</taxon>
        <taxon>Candidatus Methylomirabilia</taxon>
        <taxon>Candidatus Methylomirabilales</taxon>
        <taxon>Candidatus Methylomirabilaceae</taxon>
        <taxon>Candidatus Methylomirabilis</taxon>
    </lineage>
</organism>
<dbReference type="GO" id="GO:0009236">
    <property type="term" value="P:cobalamin biosynthetic process"/>
    <property type="evidence" value="ECO:0007669"/>
    <property type="project" value="UniProtKB-UniRule"/>
</dbReference>
<dbReference type="GO" id="GO:0008818">
    <property type="term" value="F:cobalamin 5'-phosphate synthase activity"/>
    <property type="evidence" value="ECO:0007669"/>
    <property type="project" value="UniProtKB-UniRule"/>
</dbReference>
<dbReference type="KEGG" id="mox:DAMO_2086"/>
<feature type="transmembrane region" description="Helical" evidence="19">
    <location>
        <begin position="54"/>
        <end position="75"/>
    </location>
</feature>
<evidence type="ECO:0000256" key="19">
    <source>
        <dbReference type="HAMAP-Rule" id="MF_00719"/>
    </source>
</evidence>
<keyword evidence="9 19" id="KW-0808">Transferase</keyword>
<evidence type="ECO:0000256" key="3">
    <source>
        <dbReference type="ARBA" id="ARBA00004663"/>
    </source>
</evidence>
<name>D5MHA4_METO1</name>
<evidence type="ECO:0000313" key="21">
    <source>
        <dbReference type="Proteomes" id="UP000006898"/>
    </source>
</evidence>
<evidence type="ECO:0000256" key="6">
    <source>
        <dbReference type="ARBA" id="ARBA00015850"/>
    </source>
</evidence>
<dbReference type="EC" id="2.7.8.26" evidence="5 19"/>
<evidence type="ECO:0000256" key="5">
    <source>
        <dbReference type="ARBA" id="ARBA00013200"/>
    </source>
</evidence>
<accession>D5MHA4</accession>
<evidence type="ECO:0000256" key="10">
    <source>
        <dbReference type="ARBA" id="ARBA00022692"/>
    </source>
</evidence>
<evidence type="ECO:0000256" key="14">
    <source>
        <dbReference type="ARBA" id="ARBA00025228"/>
    </source>
</evidence>
<dbReference type="Pfam" id="PF02654">
    <property type="entry name" value="CobS"/>
    <property type="match status" value="1"/>
</dbReference>
<dbReference type="PANTHER" id="PTHR34148:SF1">
    <property type="entry name" value="ADENOSYLCOBINAMIDE-GDP RIBAZOLETRANSFERASE"/>
    <property type="match status" value="1"/>
</dbReference>
<gene>
    <name evidence="19" type="primary">cobS</name>
    <name evidence="20" type="ORF">DAMO_2086</name>
</gene>
<feature type="transmembrane region" description="Helical" evidence="19">
    <location>
        <begin position="134"/>
        <end position="157"/>
    </location>
</feature>
<keyword evidence="10 19" id="KW-0812">Transmembrane</keyword>
<sequence>MAFSCVAVPAPSLLGFRRSVFIFAVRRMLQSLAIAFGFLTRLPVKNALAEDVDLGRSLSWFPIVGMVLGLALVGTERLLRGYLPSDLMAVGLVALLAAITGGLHLDGLADVSDAFGGGRGDRRRMLAIMKDSRIGAHGATVLCLFVIAKVFTVMTVLRHDAVWQLFAFPILARWAVIPLVIFFPYVRVEGLGKPFHRHGRPLHFAVATCLTLALVAWTGVRIIVPGASALAVALGMGVWLKRRLGGLTGDVYGAAIELSEIVFLVVAGLGDGR</sequence>
<evidence type="ECO:0000256" key="13">
    <source>
        <dbReference type="ARBA" id="ARBA00023136"/>
    </source>
</evidence>
<keyword evidence="7 19" id="KW-1003">Cell membrane</keyword>
<reference evidence="20 21" key="1">
    <citation type="journal article" date="2010" name="Nature">
        <title>Nitrite-driven anaerobic methane oxidation by oxygenic bacteria.</title>
        <authorList>
            <person name="Ettwig K.F."/>
            <person name="Butler M.K."/>
            <person name="Le Paslier D."/>
            <person name="Pelletier E."/>
            <person name="Mangenot S."/>
            <person name="Kuypers M.M.M."/>
            <person name="Schreiber F."/>
            <person name="Dutilh B.E."/>
            <person name="Zedelius J."/>
            <person name="de Beer D."/>
            <person name="Gloerich J."/>
            <person name="Wessels H.J.C.T."/>
            <person name="van Allen T."/>
            <person name="Luesken F."/>
            <person name="Wu M."/>
            <person name="van de Pas-Schoonen K.T."/>
            <person name="Op den Camp H.J.M."/>
            <person name="Janssen-Megens E.M."/>
            <person name="Francoijs K-J."/>
            <person name="Stunnenberg H."/>
            <person name="Weissenbach J."/>
            <person name="Jetten M.S.M."/>
            <person name="Strous M."/>
        </authorList>
    </citation>
    <scope>NUCLEOTIDE SEQUENCE [LARGE SCALE GENOMIC DNA]</scope>
</reference>
<dbReference type="NCBIfam" id="TIGR00317">
    <property type="entry name" value="cobS"/>
    <property type="match status" value="1"/>
</dbReference>
<evidence type="ECO:0000256" key="2">
    <source>
        <dbReference type="ARBA" id="ARBA00004651"/>
    </source>
</evidence>
<evidence type="ECO:0000256" key="9">
    <source>
        <dbReference type="ARBA" id="ARBA00022679"/>
    </source>
</evidence>
<dbReference type="PANTHER" id="PTHR34148">
    <property type="entry name" value="ADENOSYLCOBINAMIDE-GDP RIBAZOLETRANSFERASE"/>
    <property type="match status" value="1"/>
</dbReference>
<evidence type="ECO:0000256" key="15">
    <source>
        <dbReference type="ARBA" id="ARBA00032605"/>
    </source>
</evidence>
<dbReference type="eggNOG" id="COG0368">
    <property type="taxonomic scope" value="Bacteria"/>
</dbReference>
<dbReference type="HAMAP" id="MF_00719">
    <property type="entry name" value="CobS"/>
    <property type="match status" value="1"/>
</dbReference>
<feature type="transmembrane region" description="Helical" evidence="19">
    <location>
        <begin position="252"/>
        <end position="270"/>
    </location>
</feature>
<comment type="function">
    <text evidence="14 19">Joins adenosylcobinamide-GDP and alpha-ribazole to generate adenosylcobalamin (Ado-cobalamin). Also synthesizes adenosylcobalamin 5'-phosphate from adenosylcobinamide-GDP and alpha-ribazole 5'-phosphate.</text>
</comment>
<dbReference type="InterPro" id="IPR003805">
    <property type="entry name" value="CobS"/>
</dbReference>
<evidence type="ECO:0000256" key="18">
    <source>
        <dbReference type="ARBA" id="ARBA00049504"/>
    </source>
</evidence>
<dbReference type="UniPathway" id="UPA00148">
    <property type="reaction ID" value="UER00238"/>
</dbReference>
<comment type="subcellular location">
    <subcellularLocation>
        <location evidence="2 19">Cell membrane</location>
        <topology evidence="2 19">Multi-pass membrane protein</topology>
    </subcellularLocation>
</comment>